<dbReference type="SUPFAM" id="SSF55347">
    <property type="entry name" value="Glyceraldehyde-3-phosphate dehydrogenase-like, C-terminal domain"/>
    <property type="match status" value="1"/>
</dbReference>
<dbReference type="InterPro" id="IPR000683">
    <property type="entry name" value="Gfo/Idh/MocA-like_OxRdtase_N"/>
</dbReference>
<dbReference type="RefSeq" id="WP_224517382.1">
    <property type="nucleotide sequence ID" value="NZ_CP088280.1"/>
</dbReference>
<evidence type="ECO:0000259" key="1">
    <source>
        <dbReference type="Pfam" id="PF01408"/>
    </source>
</evidence>
<reference evidence="3 4" key="2">
    <citation type="journal article" date="2022" name="Int. J. Syst. Evol. Microbiol.">
        <title>Strains of Bradyrhizobium barranii sp. nov. associated with legumes native to Canada are symbionts of soybeans and belong to different subspecies (subsp. barranii subsp. nov. and subsp. apii subsp. nov.) and symbiovars (sv. glycinearum and sv. septentrionale).</title>
        <authorList>
            <person name="Bromfield E.S.P."/>
            <person name="Cloutier S."/>
            <person name="Wasai-Hara S."/>
            <person name="Minamisawa K."/>
        </authorList>
    </citation>
    <scope>NUCLEOTIDE SEQUENCE [LARGE SCALE GENOMIC DNA]</scope>
    <source>
        <strain evidence="3 4">323S2</strain>
    </source>
</reference>
<dbReference type="Pfam" id="PF02894">
    <property type="entry name" value="GFO_IDH_MocA_C"/>
    <property type="match status" value="1"/>
</dbReference>
<dbReference type="AlphaFoldDB" id="A0A9X9Z055"/>
<sequence>MFCAFPSIQAWLLARLRGGLGDQPIVGEPFRVSRTSFMIRFGLLGCGRIAKRHSELLGGGHIDGARLVAVCDPIRTRADAVASKFGVPASYDIDDFLARKDIDAVAVLTPSGMHPEHVIACAKARKHVVVEKPMALRLQDADAMIRACDEAGVKLFIVKQNRFNVPVVKAREALDAGRFGRLILGTVRVRWCRDQSYYDQDDWRGTWAQDGGVLTNQASHHVDMLEWFFGDVVSVHARAITALARIETEDTAVATLKFRNGALGIIEATTAARPTDLEGSLSILGENGTVEIAGFAVNQIRHWRFVDELASDKDVVEKFSVNPPNVYGFGHQAYYQHVIDCLINQRAALVDGLEGRKSLELISALYESVETGQEVPLHFTPRLCRLGMAS</sequence>
<dbReference type="Gene3D" id="3.30.360.10">
    <property type="entry name" value="Dihydrodipicolinate Reductase, domain 2"/>
    <property type="match status" value="1"/>
</dbReference>
<name>A0A9X9Z055_9BRAD</name>
<dbReference type="EMBL" id="CP088280">
    <property type="protein sequence ID" value="UGX96560.1"/>
    <property type="molecule type" value="Genomic_DNA"/>
</dbReference>
<dbReference type="PANTHER" id="PTHR43249">
    <property type="entry name" value="UDP-N-ACETYL-2-AMINO-2-DEOXY-D-GLUCURONATE OXIDASE"/>
    <property type="match status" value="1"/>
</dbReference>
<gene>
    <name evidence="3" type="ORF">G6321_00016015</name>
</gene>
<dbReference type="SUPFAM" id="SSF51735">
    <property type="entry name" value="NAD(P)-binding Rossmann-fold domains"/>
    <property type="match status" value="1"/>
</dbReference>
<dbReference type="Proteomes" id="UP000564836">
    <property type="component" value="Chromosome"/>
</dbReference>
<accession>A0A9X9Z055</accession>
<reference evidence="3 4" key="1">
    <citation type="journal article" date="2017" name="Syst. Appl. Microbiol.">
        <title>Soybeans inoculated with root zone soils of Canadian native legumes harbour diverse and novel Bradyrhizobium spp. that possess agricultural potential.</title>
        <authorList>
            <person name="Bromfield E.S.P."/>
            <person name="Cloutier S."/>
            <person name="Tambong J.T."/>
            <person name="Tran Thi T.V."/>
        </authorList>
    </citation>
    <scope>NUCLEOTIDE SEQUENCE [LARGE SCALE GENOMIC DNA]</scope>
    <source>
        <strain evidence="3 4">323S2</strain>
    </source>
</reference>
<feature type="domain" description="Gfo/Idh/MocA-like oxidoreductase N-terminal" evidence="1">
    <location>
        <begin position="39"/>
        <end position="156"/>
    </location>
</feature>
<dbReference type="InterPro" id="IPR036291">
    <property type="entry name" value="NAD(P)-bd_dom_sf"/>
</dbReference>
<dbReference type="Gene3D" id="3.40.50.720">
    <property type="entry name" value="NAD(P)-binding Rossmann-like Domain"/>
    <property type="match status" value="1"/>
</dbReference>
<evidence type="ECO:0000313" key="4">
    <source>
        <dbReference type="Proteomes" id="UP000564836"/>
    </source>
</evidence>
<evidence type="ECO:0000259" key="2">
    <source>
        <dbReference type="Pfam" id="PF02894"/>
    </source>
</evidence>
<dbReference type="InterPro" id="IPR004104">
    <property type="entry name" value="Gfo/Idh/MocA-like_OxRdtase_C"/>
</dbReference>
<evidence type="ECO:0000313" key="3">
    <source>
        <dbReference type="EMBL" id="UGX96560.1"/>
    </source>
</evidence>
<protein>
    <submittedName>
        <fullName evidence="3">Gfo/Idh/MocA family oxidoreductase</fullName>
    </submittedName>
</protein>
<organism evidence="3 4">
    <name type="scientific">Bradyrhizobium barranii subsp. barranii</name>
    <dbReference type="NCBI Taxonomy" id="2823807"/>
    <lineage>
        <taxon>Bacteria</taxon>
        <taxon>Pseudomonadati</taxon>
        <taxon>Pseudomonadota</taxon>
        <taxon>Alphaproteobacteria</taxon>
        <taxon>Hyphomicrobiales</taxon>
        <taxon>Nitrobacteraceae</taxon>
        <taxon>Bradyrhizobium</taxon>
        <taxon>Bradyrhizobium barranii</taxon>
    </lineage>
</organism>
<dbReference type="PANTHER" id="PTHR43249:SF1">
    <property type="entry name" value="D-GLUCOSIDE 3-DEHYDROGENASE"/>
    <property type="match status" value="1"/>
</dbReference>
<feature type="domain" description="Gfo/Idh/MocA-like oxidoreductase C-terminal" evidence="2">
    <location>
        <begin position="171"/>
        <end position="377"/>
    </location>
</feature>
<dbReference type="InterPro" id="IPR052515">
    <property type="entry name" value="Gfo/Idh/MocA_Oxidoreductase"/>
</dbReference>
<proteinExistence type="predicted"/>
<dbReference type="GO" id="GO:0000166">
    <property type="term" value="F:nucleotide binding"/>
    <property type="evidence" value="ECO:0007669"/>
    <property type="project" value="InterPro"/>
</dbReference>
<dbReference type="Pfam" id="PF01408">
    <property type="entry name" value="GFO_IDH_MocA"/>
    <property type="match status" value="1"/>
</dbReference>